<dbReference type="Pfam" id="PF04442">
    <property type="entry name" value="CtaG_Cox11"/>
    <property type="match status" value="1"/>
</dbReference>
<protein>
    <recommendedName>
        <fullName evidence="4">Cytochrome c oxidase assembly protein CtaG</fullName>
    </recommendedName>
</protein>
<evidence type="ECO:0000256" key="8">
    <source>
        <dbReference type="ARBA" id="ARBA00023008"/>
    </source>
</evidence>
<proteinExistence type="inferred from homology"/>
<feature type="transmembrane region" description="Helical" evidence="10">
    <location>
        <begin position="22"/>
        <end position="44"/>
    </location>
</feature>
<evidence type="ECO:0000256" key="10">
    <source>
        <dbReference type="SAM" id="Phobius"/>
    </source>
</evidence>
<evidence type="ECO:0000256" key="6">
    <source>
        <dbReference type="ARBA" id="ARBA00022968"/>
    </source>
</evidence>
<dbReference type="Gene3D" id="2.60.370.10">
    <property type="entry name" value="Ctag/Cox11"/>
    <property type="match status" value="1"/>
</dbReference>
<evidence type="ECO:0000256" key="2">
    <source>
        <dbReference type="ARBA" id="ARBA00004382"/>
    </source>
</evidence>
<comment type="subcellular location">
    <subcellularLocation>
        <location evidence="2">Cell inner membrane</location>
        <topology evidence="2">Single-pass type II membrane protein</topology>
        <orientation evidence="2">Periplasmic side</orientation>
    </subcellularLocation>
</comment>
<keyword evidence="7 10" id="KW-1133">Transmembrane helix</keyword>
<comment type="caution">
    <text evidence="11">The sequence shown here is derived from an EMBL/GenBank/DDBJ whole genome shotgun (WGS) entry which is preliminary data.</text>
</comment>
<comment type="function">
    <text evidence="1">Exerts its effect at some terminal stage of cytochrome c oxidase synthesis, probably by being involved in the insertion of the copper B into subunit I.</text>
</comment>
<accession>A0A3D9Z1A2</accession>
<dbReference type="GO" id="GO:0005507">
    <property type="term" value="F:copper ion binding"/>
    <property type="evidence" value="ECO:0007669"/>
    <property type="project" value="InterPro"/>
</dbReference>
<keyword evidence="9 10" id="KW-0472">Membrane</keyword>
<comment type="similarity">
    <text evidence="3">Belongs to the COX11/CtaG family.</text>
</comment>
<dbReference type="PANTHER" id="PTHR21320:SF3">
    <property type="entry name" value="CYTOCHROME C OXIDASE ASSEMBLY PROTEIN COX11, MITOCHONDRIAL-RELATED"/>
    <property type="match status" value="1"/>
</dbReference>
<keyword evidence="8" id="KW-0186">Copper</keyword>
<keyword evidence="5 10" id="KW-0812">Transmembrane</keyword>
<dbReference type="PANTHER" id="PTHR21320">
    <property type="entry name" value="CYTOCHROME C OXIDASE ASSEMBLY PROTEIN COX11-RELATED"/>
    <property type="match status" value="1"/>
</dbReference>
<keyword evidence="6" id="KW-0735">Signal-anchor</keyword>
<evidence type="ECO:0000256" key="3">
    <source>
        <dbReference type="ARBA" id="ARBA00009620"/>
    </source>
</evidence>
<evidence type="ECO:0000313" key="11">
    <source>
        <dbReference type="EMBL" id="REF87780.1"/>
    </source>
</evidence>
<evidence type="ECO:0000313" key="12">
    <source>
        <dbReference type="Proteomes" id="UP000256900"/>
    </source>
</evidence>
<dbReference type="InterPro" id="IPR007533">
    <property type="entry name" value="Cyt_c_oxidase_assmbl_CtaG"/>
</dbReference>
<dbReference type="RefSeq" id="WP_115835942.1">
    <property type="nucleotide sequence ID" value="NZ_CP025086.1"/>
</dbReference>
<dbReference type="Proteomes" id="UP000256900">
    <property type="component" value="Unassembled WGS sequence"/>
</dbReference>
<dbReference type="NCBIfam" id="NF003465">
    <property type="entry name" value="PRK05089.1"/>
    <property type="match status" value="1"/>
</dbReference>
<evidence type="ECO:0000256" key="9">
    <source>
        <dbReference type="ARBA" id="ARBA00023136"/>
    </source>
</evidence>
<dbReference type="PIRSF" id="PIRSF005413">
    <property type="entry name" value="COX11"/>
    <property type="match status" value="1"/>
</dbReference>
<dbReference type="EMBL" id="QUMO01000002">
    <property type="protein sequence ID" value="REF87780.1"/>
    <property type="molecule type" value="Genomic_DNA"/>
</dbReference>
<sequence>MTDNEAAPRQAPIRQRPNHRRLALGLLLVALGFFGFGFALVPLYNTFCHTTGLNGTTGEATARPVGGVDLSRTVTVEFTSTVMPGLPWKFQPTVRRLQIHPGEPATATYLATNLGGELRYGQAIMSVSPEQAAINFKKIECFCYHAQALAPHQSRIMPVVFFVTRDLPKQITTITVSYSAFPAVQEAASRGENQSER</sequence>
<evidence type="ECO:0000256" key="5">
    <source>
        <dbReference type="ARBA" id="ARBA00022692"/>
    </source>
</evidence>
<dbReference type="OrthoDB" id="9804841at2"/>
<organism evidence="11 12">
    <name type="scientific">Methylovirgula ligni</name>
    <dbReference type="NCBI Taxonomy" id="569860"/>
    <lineage>
        <taxon>Bacteria</taxon>
        <taxon>Pseudomonadati</taxon>
        <taxon>Pseudomonadota</taxon>
        <taxon>Alphaproteobacteria</taxon>
        <taxon>Hyphomicrobiales</taxon>
        <taxon>Beijerinckiaceae</taxon>
        <taxon>Methylovirgula</taxon>
    </lineage>
</organism>
<dbReference type="InterPro" id="IPR023471">
    <property type="entry name" value="CtaG/Cox11_dom_sf"/>
</dbReference>
<evidence type="ECO:0000256" key="7">
    <source>
        <dbReference type="ARBA" id="ARBA00022989"/>
    </source>
</evidence>
<keyword evidence="12" id="KW-1185">Reference proteome</keyword>
<name>A0A3D9Z1A2_9HYPH</name>
<evidence type="ECO:0000256" key="4">
    <source>
        <dbReference type="ARBA" id="ARBA00015384"/>
    </source>
</evidence>
<dbReference type="GO" id="GO:0005886">
    <property type="term" value="C:plasma membrane"/>
    <property type="evidence" value="ECO:0007669"/>
    <property type="project" value="UniProtKB-SubCell"/>
</dbReference>
<gene>
    <name evidence="11" type="ORF">DES32_1410</name>
</gene>
<dbReference type="SUPFAM" id="SSF110111">
    <property type="entry name" value="Ctag/Cox11"/>
    <property type="match status" value="1"/>
</dbReference>
<reference evidence="11 12" key="1">
    <citation type="submission" date="2018-08" db="EMBL/GenBank/DDBJ databases">
        <title>Genomic Encyclopedia of Type Strains, Phase IV (KMG-IV): sequencing the most valuable type-strain genomes for metagenomic binning, comparative biology and taxonomic classification.</title>
        <authorList>
            <person name="Goeker M."/>
        </authorList>
    </citation>
    <scope>NUCLEOTIDE SEQUENCE [LARGE SCALE GENOMIC DNA]</scope>
    <source>
        <strain evidence="11 12">BW863</strain>
    </source>
</reference>
<dbReference type="AlphaFoldDB" id="A0A3D9Z1A2"/>
<evidence type="ECO:0000256" key="1">
    <source>
        <dbReference type="ARBA" id="ARBA00004007"/>
    </source>
</evidence>